<dbReference type="SUPFAM" id="SSF53187">
    <property type="entry name" value="Zn-dependent exopeptidases"/>
    <property type="match status" value="1"/>
</dbReference>
<feature type="chain" id="PRO_5041449225" evidence="5">
    <location>
        <begin position="23"/>
        <end position="227"/>
    </location>
</feature>
<reference evidence="7 8" key="1">
    <citation type="submission" date="2021-07" db="EMBL/GenBank/DDBJ databases">
        <title>Genome data of Colletotrichum spaethianum.</title>
        <authorList>
            <person name="Utami Y.D."/>
            <person name="Hiruma K."/>
        </authorList>
    </citation>
    <scope>NUCLEOTIDE SEQUENCE [LARGE SCALE GENOMIC DNA]</scope>
    <source>
        <strain evidence="7 8">MAFF 242679</strain>
    </source>
</reference>
<dbReference type="EMBL" id="BPPX01000034">
    <property type="protein sequence ID" value="GJC88686.1"/>
    <property type="molecule type" value="Genomic_DNA"/>
</dbReference>
<dbReference type="AlphaFoldDB" id="A0AA37GYE6"/>
<keyword evidence="8" id="KW-1185">Reference proteome</keyword>
<dbReference type="InterPro" id="IPR050072">
    <property type="entry name" value="Peptidase_M20A"/>
</dbReference>
<dbReference type="Pfam" id="PF07687">
    <property type="entry name" value="M20_dimer"/>
    <property type="match status" value="1"/>
</dbReference>
<sequence>MKVLKTAALTCALLGSAAQAVAYTEAFISLHKTLVEADSATNSEALKTQALKTYLRTNFTVELQTVKRDIQNVFTYPSNSLPLYIPYSCDGNKIWGRGTSDAKGNAAAQITAVKSLIKSSDIVKGEIFLLFVVSEKSGGNSIKAANGFNLTWESVVFSKLTENSLVRAYKGVLGFKITADGVAGHSGYPEYGRRAIDLLVRALEKDCQTRPHPHLSPTQATHRRGDY</sequence>
<protein>
    <submittedName>
        <fullName evidence="7">Peptidase M20 domain-containing protein C757.05c</fullName>
    </submittedName>
</protein>
<evidence type="ECO:0000256" key="5">
    <source>
        <dbReference type="SAM" id="SignalP"/>
    </source>
</evidence>
<feature type="region of interest" description="Disordered" evidence="4">
    <location>
        <begin position="208"/>
        <end position="227"/>
    </location>
</feature>
<dbReference type="InterPro" id="IPR011650">
    <property type="entry name" value="Peptidase_M20_dimer"/>
</dbReference>
<evidence type="ECO:0000256" key="3">
    <source>
        <dbReference type="ARBA" id="ARBA00022833"/>
    </source>
</evidence>
<feature type="domain" description="Peptidase M20 dimerisation" evidence="6">
    <location>
        <begin position="170"/>
        <end position="205"/>
    </location>
</feature>
<evidence type="ECO:0000256" key="2">
    <source>
        <dbReference type="ARBA" id="ARBA00006247"/>
    </source>
</evidence>
<evidence type="ECO:0000313" key="7">
    <source>
        <dbReference type="EMBL" id="GJC88686.1"/>
    </source>
</evidence>
<gene>
    <name evidence="7" type="ORF">ColLi_11524</name>
</gene>
<dbReference type="InterPro" id="IPR002933">
    <property type="entry name" value="Peptidase_M20"/>
</dbReference>
<evidence type="ECO:0000256" key="1">
    <source>
        <dbReference type="ARBA" id="ARBA00001947"/>
    </source>
</evidence>
<evidence type="ECO:0000256" key="4">
    <source>
        <dbReference type="SAM" id="MobiDB-lite"/>
    </source>
</evidence>
<evidence type="ECO:0000313" key="8">
    <source>
        <dbReference type="Proteomes" id="UP001055172"/>
    </source>
</evidence>
<accession>A0AA37GYE6</accession>
<dbReference type="GO" id="GO:0016787">
    <property type="term" value="F:hydrolase activity"/>
    <property type="evidence" value="ECO:0007669"/>
    <property type="project" value="InterPro"/>
</dbReference>
<dbReference type="Proteomes" id="UP001055172">
    <property type="component" value="Unassembled WGS sequence"/>
</dbReference>
<comment type="similarity">
    <text evidence="2">Belongs to the peptidase M20A family.</text>
</comment>
<dbReference type="PANTHER" id="PTHR43808">
    <property type="entry name" value="ACETYLORNITHINE DEACETYLASE"/>
    <property type="match status" value="1"/>
</dbReference>
<feature type="signal peptide" evidence="5">
    <location>
        <begin position="1"/>
        <end position="22"/>
    </location>
</feature>
<dbReference type="Pfam" id="PF01546">
    <property type="entry name" value="Peptidase_M20"/>
    <property type="match status" value="1"/>
</dbReference>
<dbReference type="Gene3D" id="3.40.630.10">
    <property type="entry name" value="Zn peptidases"/>
    <property type="match status" value="1"/>
</dbReference>
<comment type="caution">
    <text evidence="7">The sequence shown here is derived from an EMBL/GenBank/DDBJ whole genome shotgun (WGS) entry which is preliminary data.</text>
</comment>
<evidence type="ECO:0000259" key="6">
    <source>
        <dbReference type="Pfam" id="PF07687"/>
    </source>
</evidence>
<organism evidence="7 8">
    <name type="scientific">Colletotrichum liriopes</name>
    <dbReference type="NCBI Taxonomy" id="708192"/>
    <lineage>
        <taxon>Eukaryota</taxon>
        <taxon>Fungi</taxon>
        <taxon>Dikarya</taxon>
        <taxon>Ascomycota</taxon>
        <taxon>Pezizomycotina</taxon>
        <taxon>Sordariomycetes</taxon>
        <taxon>Hypocreomycetidae</taxon>
        <taxon>Glomerellales</taxon>
        <taxon>Glomerellaceae</taxon>
        <taxon>Colletotrichum</taxon>
        <taxon>Colletotrichum spaethianum species complex</taxon>
    </lineage>
</organism>
<comment type="cofactor">
    <cofactor evidence="1">
        <name>Zn(2+)</name>
        <dbReference type="ChEBI" id="CHEBI:29105"/>
    </cofactor>
</comment>
<proteinExistence type="inferred from homology"/>
<dbReference type="Gene3D" id="3.30.70.360">
    <property type="match status" value="1"/>
</dbReference>
<name>A0AA37GYE6_9PEZI</name>
<keyword evidence="5" id="KW-0732">Signal</keyword>
<keyword evidence="3" id="KW-0862">Zinc</keyword>
<dbReference type="PANTHER" id="PTHR43808:SF8">
    <property type="entry name" value="PEPTIDASE M20 DIMERISATION DOMAIN-CONTAINING PROTEIN"/>
    <property type="match status" value="1"/>
</dbReference>